<dbReference type="AlphaFoldDB" id="A0A834J0U1"/>
<dbReference type="EMBL" id="JAACXV010000075">
    <property type="protein sequence ID" value="KAF7284577.1"/>
    <property type="molecule type" value="Genomic_DNA"/>
</dbReference>
<protein>
    <submittedName>
        <fullName evidence="2">Uncharacterized protein</fullName>
    </submittedName>
</protein>
<gene>
    <name evidence="2" type="ORF">GWI33_021957</name>
</gene>
<sequence length="135" mass="14346">MNKTLLSTSSWGWPLFSPVPVCTVRILIKLGAVCAGPGWTVCKKGGPQLFGDPSWQNYILVYAADPAFRLPGPRRSRRVECQPTSGGGGEGVWSARPPPLPPGFGDPGVSPREINGENYGEGIAIMADCTTMAML</sequence>
<organism evidence="2 3">
    <name type="scientific">Rhynchophorus ferrugineus</name>
    <name type="common">Red palm weevil</name>
    <name type="synonym">Curculio ferrugineus</name>
    <dbReference type="NCBI Taxonomy" id="354439"/>
    <lineage>
        <taxon>Eukaryota</taxon>
        <taxon>Metazoa</taxon>
        <taxon>Ecdysozoa</taxon>
        <taxon>Arthropoda</taxon>
        <taxon>Hexapoda</taxon>
        <taxon>Insecta</taxon>
        <taxon>Pterygota</taxon>
        <taxon>Neoptera</taxon>
        <taxon>Endopterygota</taxon>
        <taxon>Coleoptera</taxon>
        <taxon>Polyphaga</taxon>
        <taxon>Cucujiformia</taxon>
        <taxon>Curculionidae</taxon>
        <taxon>Dryophthorinae</taxon>
        <taxon>Rhynchophorus</taxon>
    </lineage>
</organism>
<comment type="caution">
    <text evidence="2">The sequence shown here is derived from an EMBL/GenBank/DDBJ whole genome shotgun (WGS) entry which is preliminary data.</text>
</comment>
<evidence type="ECO:0000313" key="3">
    <source>
        <dbReference type="Proteomes" id="UP000625711"/>
    </source>
</evidence>
<name>A0A834J0U1_RHYFE</name>
<evidence type="ECO:0000313" key="2">
    <source>
        <dbReference type="EMBL" id="KAF7284577.1"/>
    </source>
</evidence>
<reference evidence="2" key="1">
    <citation type="submission" date="2020-08" db="EMBL/GenBank/DDBJ databases">
        <title>Genome sequencing and assembly of the red palm weevil Rhynchophorus ferrugineus.</title>
        <authorList>
            <person name="Dias G.B."/>
            <person name="Bergman C.M."/>
            <person name="Manee M."/>
        </authorList>
    </citation>
    <scope>NUCLEOTIDE SEQUENCE</scope>
    <source>
        <strain evidence="2">AA-2017</strain>
        <tissue evidence="2">Whole larva</tissue>
    </source>
</reference>
<keyword evidence="3" id="KW-1185">Reference proteome</keyword>
<evidence type="ECO:0000256" key="1">
    <source>
        <dbReference type="SAM" id="MobiDB-lite"/>
    </source>
</evidence>
<proteinExistence type="predicted"/>
<feature type="region of interest" description="Disordered" evidence="1">
    <location>
        <begin position="73"/>
        <end position="106"/>
    </location>
</feature>
<dbReference type="Proteomes" id="UP000625711">
    <property type="component" value="Unassembled WGS sequence"/>
</dbReference>
<accession>A0A834J0U1</accession>